<dbReference type="AlphaFoldDB" id="A0A9P0JDS6"/>
<dbReference type="Pfam" id="PF21788">
    <property type="entry name" value="TNP-like_GBD"/>
    <property type="match status" value="1"/>
</dbReference>
<evidence type="ECO:0008006" key="5">
    <source>
        <dbReference type="Google" id="ProtNLM"/>
    </source>
</evidence>
<dbReference type="InterPro" id="IPR048366">
    <property type="entry name" value="TNP-like_GBD"/>
</dbReference>
<feature type="domain" description="Transposable element P transposase-like GTP-binding insertion" evidence="2">
    <location>
        <begin position="254"/>
        <end position="322"/>
    </location>
</feature>
<evidence type="ECO:0000259" key="1">
    <source>
        <dbReference type="Pfam" id="PF21787"/>
    </source>
</evidence>
<evidence type="ECO:0000259" key="2">
    <source>
        <dbReference type="Pfam" id="PF21788"/>
    </source>
</evidence>
<organism evidence="3 4">
    <name type="scientific">Aphis gossypii</name>
    <name type="common">Cotton aphid</name>
    <dbReference type="NCBI Taxonomy" id="80765"/>
    <lineage>
        <taxon>Eukaryota</taxon>
        <taxon>Metazoa</taxon>
        <taxon>Ecdysozoa</taxon>
        <taxon>Arthropoda</taxon>
        <taxon>Hexapoda</taxon>
        <taxon>Insecta</taxon>
        <taxon>Pterygota</taxon>
        <taxon>Neoptera</taxon>
        <taxon>Paraneoptera</taxon>
        <taxon>Hemiptera</taxon>
        <taxon>Sternorrhyncha</taxon>
        <taxon>Aphidomorpha</taxon>
        <taxon>Aphidoidea</taxon>
        <taxon>Aphididae</taxon>
        <taxon>Aphidini</taxon>
        <taxon>Aphis</taxon>
        <taxon>Aphis</taxon>
    </lineage>
</organism>
<keyword evidence="4" id="KW-1185">Reference proteome</keyword>
<accession>A0A9P0JDS6</accession>
<dbReference type="Proteomes" id="UP001154329">
    <property type="component" value="Chromosome 4"/>
</dbReference>
<protein>
    <recommendedName>
        <fullName evidence="5">THAP domain-containing protein 9</fullName>
    </recommendedName>
</protein>
<evidence type="ECO:0000313" key="3">
    <source>
        <dbReference type="EMBL" id="CAH1736937.1"/>
    </source>
</evidence>
<dbReference type="InterPro" id="IPR048365">
    <property type="entry name" value="TNP-like_RNaseH_N"/>
</dbReference>
<evidence type="ECO:0000313" key="4">
    <source>
        <dbReference type="Proteomes" id="UP001154329"/>
    </source>
</evidence>
<feature type="domain" description="Transposable element P transposase-like RNase H" evidence="1">
    <location>
        <begin position="90"/>
        <end position="224"/>
    </location>
</feature>
<reference evidence="3" key="1">
    <citation type="submission" date="2022-02" db="EMBL/GenBank/DDBJ databases">
        <authorList>
            <person name="King R."/>
        </authorList>
    </citation>
    <scope>NUCLEOTIDE SEQUENCE</scope>
</reference>
<gene>
    <name evidence="3" type="ORF">APHIGO_LOCUS10562</name>
</gene>
<dbReference type="EMBL" id="OU899037">
    <property type="protein sequence ID" value="CAH1736937.1"/>
    <property type="molecule type" value="Genomic_DNA"/>
</dbReference>
<dbReference type="Pfam" id="PF21787">
    <property type="entry name" value="TNP-like_RNaseH_N"/>
    <property type="match status" value="1"/>
</dbReference>
<sequence>MKSISQLRLEELLNNSNISSSQSELIREMFNAARVNNPKNRRYSENWMLLCMLLQIRSPTGYSFLRKNNILPLPCTNSIRSHLLAVEIGCGFDKNFFKLLKKKFSTKSEQEKQGVLVLDEVFLRESISLNSRTLTYSGLEDFGGEIDTDGTSKANHALVFMWQSLAENLVQPIAMFASKGTVKGVDLAKLTIRAIMLMEDAGGQVVGLTCDGASTNRTMWSQLGINAKPNNFKNYFQNPYDSSRKVFVFSDAPHLLKTVRNSLFEKKQLLVHPSNNPIKWNYYYNIFKIEKNSILKVCPKLSCNHFELNNLSKMKVKYAVQVNINENMKYMN</sequence>
<name>A0A9P0JDS6_APHGO</name>
<proteinExistence type="predicted"/>
<reference evidence="3" key="2">
    <citation type="submission" date="2022-10" db="EMBL/GenBank/DDBJ databases">
        <authorList>
            <consortium name="ENA_rothamsted_submissions"/>
            <consortium name="culmorum"/>
            <person name="King R."/>
        </authorList>
    </citation>
    <scope>NUCLEOTIDE SEQUENCE</scope>
</reference>